<evidence type="ECO:0000313" key="1">
    <source>
        <dbReference type="EMBL" id="CAG8820751.1"/>
    </source>
</evidence>
<accession>A0ABN7W8Q1</accession>
<feature type="non-terminal residue" evidence="1">
    <location>
        <position position="1"/>
    </location>
</feature>
<name>A0ABN7W8Q1_GIGMA</name>
<comment type="caution">
    <text evidence="1">The sequence shown here is derived from an EMBL/GenBank/DDBJ whole genome shotgun (WGS) entry which is preliminary data.</text>
</comment>
<sequence>FKKQKQCLVCRVKIHAAPVLSLTIKDTIDHFIRIKSSDKEVRLQKKEKEFKAISNPWGTFFDKSFTETKKKSSNAEIEDDTDIEIDDTGIEIDDTDIEIEDTDDMEDEDYLLDDSYDTLDSFIDDKEIDYTKITEDEMNMNDI</sequence>
<reference evidence="1 2" key="1">
    <citation type="submission" date="2021-06" db="EMBL/GenBank/DDBJ databases">
        <authorList>
            <person name="Kallberg Y."/>
            <person name="Tangrot J."/>
            <person name="Rosling A."/>
        </authorList>
    </citation>
    <scope>NUCLEOTIDE SEQUENCE [LARGE SCALE GENOMIC DNA]</scope>
    <source>
        <strain evidence="1 2">120-4 pot B 10/14</strain>
    </source>
</reference>
<evidence type="ECO:0000313" key="2">
    <source>
        <dbReference type="Proteomes" id="UP000789901"/>
    </source>
</evidence>
<organism evidence="1 2">
    <name type="scientific">Gigaspora margarita</name>
    <dbReference type="NCBI Taxonomy" id="4874"/>
    <lineage>
        <taxon>Eukaryota</taxon>
        <taxon>Fungi</taxon>
        <taxon>Fungi incertae sedis</taxon>
        <taxon>Mucoromycota</taxon>
        <taxon>Glomeromycotina</taxon>
        <taxon>Glomeromycetes</taxon>
        <taxon>Diversisporales</taxon>
        <taxon>Gigasporaceae</taxon>
        <taxon>Gigaspora</taxon>
    </lineage>
</organism>
<dbReference type="EMBL" id="CAJVQB010034134">
    <property type="protein sequence ID" value="CAG8820751.1"/>
    <property type="molecule type" value="Genomic_DNA"/>
</dbReference>
<gene>
    <name evidence="1" type="ORF">GMARGA_LOCUS27660</name>
</gene>
<protein>
    <submittedName>
        <fullName evidence="1">15152_t:CDS:1</fullName>
    </submittedName>
</protein>
<proteinExistence type="predicted"/>
<keyword evidence="2" id="KW-1185">Reference proteome</keyword>
<dbReference type="Proteomes" id="UP000789901">
    <property type="component" value="Unassembled WGS sequence"/>
</dbReference>